<dbReference type="EMBL" id="JAQHRD010000001">
    <property type="protein sequence ID" value="KAJ6445948.1"/>
    <property type="molecule type" value="Genomic_DNA"/>
</dbReference>
<gene>
    <name evidence="3" type="ORF">O9K51_00713</name>
</gene>
<sequence>MAPLTSEPEAPAGDPRSPTPIAHRPWVILAIVFGALCVVGIVATLLHRWYKKSRPYREVGEEHDAKPAMATITIPSSTWPKPSPSLSISSIHSNGDEDHEMQRAQIIRKSLASRASSRDMTRPSCETLRPLQERGEDRQQGIQVETQQTLEKYRMGGERSVEVDDDTPVESPMGVVRDWKQWEAGVRQDRSRSLAYHPSMDDAPENEANASTARSLANPAAHRPLTYPAGMTDLSSLASPFGGRQHPMYSPLSPVGETENEYTHV</sequence>
<reference evidence="3" key="1">
    <citation type="submission" date="2023-01" db="EMBL/GenBank/DDBJ databases">
        <title>The growth and conidiation of Purpureocillium lavendulum are regulated by nitrogen source and histone H3K14 acetylation.</title>
        <authorList>
            <person name="Tang P."/>
            <person name="Han J."/>
            <person name="Zhang C."/>
            <person name="Tang P."/>
            <person name="Qi F."/>
            <person name="Zhang K."/>
            <person name="Liang L."/>
        </authorList>
    </citation>
    <scope>NUCLEOTIDE SEQUENCE</scope>
    <source>
        <strain evidence="3">YMF1.00683</strain>
    </source>
</reference>
<dbReference type="Proteomes" id="UP001163105">
    <property type="component" value="Unassembled WGS sequence"/>
</dbReference>
<feature type="transmembrane region" description="Helical" evidence="2">
    <location>
        <begin position="26"/>
        <end position="47"/>
    </location>
</feature>
<dbReference type="AlphaFoldDB" id="A0AB34G2N1"/>
<evidence type="ECO:0000313" key="3">
    <source>
        <dbReference type="EMBL" id="KAJ6445948.1"/>
    </source>
</evidence>
<proteinExistence type="predicted"/>
<evidence type="ECO:0000313" key="4">
    <source>
        <dbReference type="Proteomes" id="UP001163105"/>
    </source>
</evidence>
<keyword evidence="2" id="KW-0472">Membrane</keyword>
<feature type="region of interest" description="Disordered" evidence="1">
    <location>
        <begin position="196"/>
        <end position="215"/>
    </location>
</feature>
<organism evidence="3 4">
    <name type="scientific">Purpureocillium lavendulum</name>
    <dbReference type="NCBI Taxonomy" id="1247861"/>
    <lineage>
        <taxon>Eukaryota</taxon>
        <taxon>Fungi</taxon>
        <taxon>Dikarya</taxon>
        <taxon>Ascomycota</taxon>
        <taxon>Pezizomycotina</taxon>
        <taxon>Sordariomycetes</taxon>
        <taxon>Hypocreomycetidae</taxon>
        <taxon>Hypocreales</taxon>
        <taxon>Ophiocordycipitaceae</taxon>
        <taxon>Purpureocillium</taxon>
    </lineage>
</organism>
<keyword evidence="2" id="KW-1133">Transmembrane helix</keyword>
<comment type="caution">
    <text evidence="3">The sequence shown here is derived from an EMBL/GenBank/DDBJ whole genome shotgun (WGS) entry which is preliminary data.</text>
</comment>
<accession>A0AB34G2N1</accession>
<evidence type="ECO:0000256" key="2">
    <source>
        <dbReference type="SAM" id="Phobius"/>
    </source>
</evidence>
<keyword evidence="4" id="KW-1185">Reference proteome</keyword>
<feature type="region of interest" description="Disordered" evidence="1">
    <location>
        <begin position="238"/>
        <end position="265"/>
    </location>
</feature>
<evidence type="ECO:0000256" key="1">
    <source>
        <dbReference type="SAM" id="MobiDB-lite"/>
    </source>
</evidence>
<protein>
    <submittedName>
        <fullName evidence="3">Uncharacterized protein</fullName>
    </submittedName>
</protein>
<keyword evidence="2" id="KW-0812">Transmembrane</keyword>
<name>A0AB34G2N1_9HYPO</name>